<proteinExistence type="predicted"/>
<feature type="domain" description="Transposase IS4-like" evidence="1">
    <location>
        <begin position="78"/>
        <end position="224"/>
    </location>
</feature>
<dbReference type="GO" id="GO:0003677">
    <property type="term" value="F:DNA binding"/>
    <property type="evidence" value="ECO:0007669"/>
    <property type="project" value="InterPro"/>
</dbReference>
<dbReference type="Proteomes" id="UP000003706">
    <property type="component" value="Unassembled WGS sequence"/>
</dbReference>
<dbReference type="AlphaFoldDB" id="H1KYT3"/>
<evidence type="ECO:0000313" key="3">
    <source>
        <dbReference type="EMBL" id="EHP86830.1"/>
    </source>
</evidence>
<dbReference type="InterPro" id="IPR002559">
    <property type="entry name" value="Transposase_11"/>
</dbReference>
<dbReference type="STRING" id="647171.MetfoDRAFT_0956"/>
<dbReference type="EMBL" id="AGJL01000040">
    <property type="protein sequence ID" value="EHP85058.1"/>
    <property type="molecule type" value="Genomic_DNA"/>
</dbReference>
<comment type="caution">
    <text evidence="3">The sequence shown here is derived from an EMBL/GenBank/DDBJ whole genome shotgun (WGS) entry which is preliminary data.</text>
</comment>
<reference evidence="3 4" key="1">
    <citation type="submission" date="2011-09" db="EMBL/GenBank/DDBJ databases">
        <title>The draft genome of Methanotorris formicicus Mc-S-70.</title>
        <authorList>
            <consortium name="US DOE Joint Genome Institute (JGI-PGF)"/>
            <person name="Lucas S."/>
            <person name="Han J."/>
            <person name="Lapidus A."/>
            <person name="Cheng J.-F."/>
            <person name="Goodwin L."/>
            <person name="Pitluck S."/>
            <person name="Peters L."/>
            <person name="Land M.L."/>
            <person name="Hauser L."/>
            <person name="Sieprawska-Lupa M."/>
            <person name="Takai K."/>
            <person name="Miyazaki J."/>
            <person name="Whitman W."/>
            <person name="Woyke T.J."/>
        </authorList>
    </citation>
    <scope>NUCLEOTIDE SEQUENCE [LARGE SCALE GENOMIC DNA]</scope>
    <source>
        <strain evidence="3 4">Mc-S-70</strain>
    </source>
</reference>
<dbReference type="RefSeq" id="WP_007044393.1">
    <property type="nucleotide sequence ID" value="NZ_JBLRMD010000001.1"/>
</dbReference>
<organism evidence="3 4">
    <name type="scientific">Methanotorris formicicus Mc-S-70</name>
    <dbReference type="NCBI Taxonomy" id="647171"/>
    <lineage>
        <taxon>Archaea</taxon>
        <taxon>Methanobacteriati</taxon>
        <taxon>Methanobacteriota</taxon>
        <taxon>Methanomada group</taxon>
        <taxon>Methanococci</taxon>
        <taxon>Methanococcales</taxon>
        <taxon>Methanocaldococcaceae</taxon>
        <taxon>Methanotorris</taxon>
    </lineage>
</organism>
<gene>
    <name evidence="3" type="ORF">MetfoDRAFT_0956</name>
    <name evidence="2" type="ORF">MetfoDRAFT_1475</name>
</gene>
<dbReference type="Pfam" id="PF01609">
    <property type="entry name" value="DDE_Tnp_1"/>
    <property type="match status" value="1"/>
</dbReference>
<evidence type="ECO:0000259" key="1">
    <source>
        <dbReference type="Pfam" id="PF01609"/>
    </source>
</evidence>
<dbReference type="GO" id="GO:0006313">
    <property type="term" value="P:DNA transposition"/>
    <property type="evidence" value="ECO:0007669"/>
    <property type="project" value="InterPro"/>
</dbReference>
<dbReference type="GO" id="GO:0004803">
    <property type="term" value="F:transposase activity"/>
    <property type="evidence" value="ECO:0007669"/>
    <property type="project" value="InterPro"/>
</dbReference>
<keyword evidence="4" id="KW-1185">Reference proteome</keyword>
<accession>H1KYT3</accession>
<sequence length="233" mass="27651">MYKKGYEFLIEGLGLFPKIRYNKLVERLNRYEELLFEIQSIFLNKNCLLSIDTIPIETKELIRKYRHEKIGKSMLIKKDGIVGYNASKKRYYFGYKATYTTDGMYLTLLFVSPANQHDLDVLKDNYKLFVKNFSNCSIIGDKGYIDEGFQNMLGWGNVYFESIKRNNMIKSFIEKIKYKILNKLRKTIETNFSKLVEMFPKRIRAISKRGFSVKLLLFTIAYNIKTLYDVKFR</sequence>
<dbReference type="EMBL" id="AGJL01000020">
    <property type="protein sequence ID" value="EHP86830.1"/>
    <property type="molecule type" value="Genomic_DNA"/>
</dbReference>
<name>H1KYT3_9EURY</name>
<evidence type="ECO:0000313" key="2">
    <source>
        <dbReference type="EMBL" id="EHP85058.1"/>
    </source>
</evidence>
<protein>
    <submittedName>
        <fullName evidence="3">Transposase IS4 family protein</fullName>
    </submittedName>
</protein>
<evidence type="ECO:0000313" key="4">
    <source>
        <dbReference type="Proteomes" id="UP000003706"/>
    </source>
</evidence>